<comment type="function">
    <text evidence="1">Catalyzes the condensation of (S)-aspartate-beta-semialdehyde [(S)-ASA] and pyruvate to 4-hydroxy-tetrahydrodipicolinate (HTPA).</text>
</comment>
<dbReference type="Proteomes" id="UP000194968">
    <property type="component" value="Unassembled WGS sequence"/>
</dbReference>
<proteinExistence type="inferred from homology"/>
<dbReference type="EMBL" id="NASK01000069">
    <property type="protein sequence ID" value="OTQ52772.1"/>
    <property type="molecule type" value="Genomic_DNA"/>
</dbReference>
<keyword evidence="6" id="KW-0028">Amino-acid biosynthesis</keyword>
<dbReference type="InterPro" id="IPR002220">
    <property type="entry name" value="DapA-like"/>
</dbReference>
<evidence type="ECO:0000313" key="16">
    <source>
        <dbReference type="EMBL" id="OTQ52772.1"/>
    </source>
</evidence>
<dbReference type="UniPathway" id="UPA00034">
    <property type="reaction ID" value="UER00017"/>
</dbReference>
<evidence type="ECO:0000256" key="9">
    <source>
        <dbReference type="ARBA" id="ARBA00023239"/>
    </source>
</evidence>
<evidence type="ECO:0000256" key="11">
    <source>
        <dbReference type="ARBA" id="ARBA00047836"/>
    </source>
</evidence>
<dbReference type="GO" id="GO:0009089">
    <property type="term" value="P:lysine biosynthetic process via diaminopimelate"/>
    <property type="evidence" value="ECO:0007669"/>
    <property type="project" value="UniProtKB-UniRule"/>
</dbReference>
<dbReference type="RefSeq" id="WP_086319990.1">
    <property type="nucleotide sequence ID" value="NZ_NASD01000025.1"/>
</dbReference>
<dbReference type="InterPro" id="IPR005263">
    <property type="entry name" value="DapA"/>
</dbReference>
<evidence type="ECO:0000256" key="5">
    <source>
        <dbReference type="ARBA" id="ARBA00022490"/>
    </source>
</evidence>
<evidence type="ECO:0000256" key="10">
    <source>
        <dbReference type="ARBA" id="ARBA00023270"/>
    </source>
</evidence>
<feature type="binding site" evidence="15">
    <location>
        <position position="204"/>
    </location>
    <ligand>
        <name>pyruvate</name>
        <dbReference type="ChEBI" id="CHEBI:15361"/>
    </ligand>
</feature>
<name>A0A242NWU1_9GAMM</name>
<dbReference type="Gene3D" id="3.20.20.70">
    <property type="entry name" value="Aldolase class I"/>
    <property type="match status" value="1"/>
</dbReference>
<evidence type="ECO:0000256" key="2">
    <source>
        <dbReference type="ARBA" id="ARBA00005120"/>
    </source>
</evidence>
<evidence type="ECO:0000256" key="6">
    <source>
        <dbReference type="ARBA" id="ARBA00022605"/>
    </source>
</evidence>
<comment type="caution">
    <text evidence="16">The sequence shown here is derived from an EMBL/GenBank/DDBJ whole genome shotgun (WGS) entry which is preliminary data.</text>
</comment>
<reference evidence="16 17" key="1">
    <citation type="submission" date="2017-03" db="EMBL/GenBank/DDBJ databases">
        <title>Comparative genomics of honeybee gut symbionts reveal geographically distinct and subgroup specific antibiotic resistance.</title>
        <authorList>
            <person name="Ludvigsen J."/>
            <person name="Porcellato D."/>
            <person name="Labee-Lund T.M."/>
            <person name="Amdam G.V."/>
            <person name="Rudi K."/>
        </authorList>
    </citation>
    <scope>NUCLEOTIDE SEQUENCE [LARGE SCALE GENOMIC DNA]</scope>
    <source>
        <strain evidence="16 17">A-4-12</strain>
    </source>
</reference>
<gene>
    <name evidence="16" type="ORF">B6D06_01660</name>
</gene>
<dbReference type="InterPro" id="IPR020625">
    <property type="entry name" value="Schiff_base-form_aldolases_AS"/>
</dbReference>
<evidence type="ECO:0000256" key="4">
    <source>
        <dbReference type="ARBA" id="ARBA00012086"/>
    </source>
</evidence>
<dbReference type="PIRSF" id="PIRSF001365">
    <property type="entry name" value="DHDPS"/>
    <property type="match status" value="1"/>
</dbReference>
<keyword evidence="5" id="KW-0963">Cytoplasm</keyword>
<evidence type="ECO:0000256" key="14">
    <source>
        <dbReference type="PIRSR" id="PIRSR001365-1"/>
    </source>
</evidence>
<protein>
    <recommendedName>
        <fullName evidence="4 12">4-hydroxy-tetrahydrodipicolinate synthase</fullName>
        <ecNumber evidence="4 12">4.3.3.7</ecNumber>
    </recommendedName>
</protein>
<evidence type="ECO:0000313" key="17">
    <source>
        <dbReference type="Proteomes" id="UP000194968"/>
    </source>
</evidence>
<sequence length="293" mass="31918">MLNGIITAMVTPFESSGNIDIKATEILIEKLITNGVQGIFVLGTNGEFHVIENDMKIKFAKIVVEIVAKRVPVYAGAGGNSTDEVIKLGKQMIAVGVDALSVITPYFVSLKENELYNHYQMIAENLAIPIVLYNIPKNTGINLSFELVSKLSKISNIIGIKDSSGDINNIAGYIDNTSRDEFSVLSGSDSLILKALKLGATGAISATSNLLTTNNVQIYKQFIAGNLDKAEQWQQSLEEFRRILKYASTPSVLKQSLSLSGIEVGVPRLPVLPVNSPDDNQDIVNTIKNYYHL</sequence>
<feature type="active site" description="Proton donor/acceptor" evidence="14">
    <location>
        <position position="133"/>
    </location>
</feature>
<accession>A0A242NWU1</accession>
<evidence type="ECO:0000256" key="7">
    <source>
        <dbReference type="ARBA" id="ARBA00022915"/>
    </source>
</evidence>
<comment type="pathway">
    <text evidence="2">Amino-acid biosynthesis; L-lysine biosynthesis via DAP pathway; (S)-tetrahydrodipicolinate from L-aspartate: step 3/4.</text>
</comment>
<keyword evidence="9 13" id="KW-0456">Lyase</keyword>
<dbReference type="PANTHER" id="PTHR12128:SF66">
    <property type="entry name" value="4-HYDROXY-2-OXOGLUTARATE ALDOLASE, MITOCHONDRIAL"/>
    <property type="match status" value="1"/>
</dbReference>
<evidence type="ECO:0000256" key="12">
    <source>
        <dbReference type="NCBIfam" id="TIGR00674"/>
    </source>
</evidence>
<dbReference type="CDD" id="cd00408">
    <property type="entry name" value="DHDPS-like"/>
    <property type="match status" value="1"/>
</dbReference>
<evidence type="ECO:0000256" key="8">
    <source>
        <dbReference type="ARBA" id="ARBA00023154"/>
    </source>
</evidence>
<dbReference type="EC" id="4.3.3.7" evidence="4 12"/>
<keyword evidence="10" id="KW-0704">Schiff base</keyword>
<dbReference type="InterPro" id="IPR013785">
    <property type="entry name" value="Aldolase_TIM"/>
</dbReference>
<dbReference type="SUPFAM" id="SSF51569">
    <property type="entry name" value="Aldolase"/>
    <property type="match status" value="1"/>
</dbReference>
<dbReference type="GO" id="GO:0019877">
    <property type="term" value="P:diaminopimelate biosynthetic process"/>
    <property type="evidence" value="ECO:0007669"/>
    <property type="project" value="UniProtKB-KW"/>
</dbReference>
<dbReference type="NCBIfam" id="TIGR00674">
    <property type="entry name" value="dapA"/>
    <property type="match status" value="1"/>
</dbReference>
<keyword evidence="7" id="KW-0220">Diaminopimelate biosynthesis</keyword>
<dbReference type="PRINTS" id="PR00146">
    <property type="entry name" value="DHPICSNTHASE"/>
</dbReference>
<dbReference type="OrthoDB" id="9782828at2"/>
<comment type="similarity">
    <text evidence="3 13">Belongs to the DapA family.</text>
</comment>
<dbReference type="AlphaFoldDB" id="A0A242NWU1"/>
<dbReference type="GO" id="GO:0008840">
    <property type="term" value="F:4-hydroxy-tetrahydrodipicolinate synthase activity"/>
    <property type="evidence" value="ECO:0007669"/>
    <property type="project" value="UniProtKB-UniRule"/>
</dbReference>
<dbReference type="Pfam" id="PF00701">
    <property type="entry name" value="DHDPS"/>
    <property type="match status" value="1"/>
</dbReference>
<evidence type="ECO:0000256" key="1">
    <source>
        <dbReference type="ARBA" id="ARBA00003294"/>
    </source>
</evidence>
<comment type="catalytic activity">
    <reaction evidence="11">
        <text>L-aspartate 4-semialdehyde + pyruvate = (2S,4S)-4-hydroxy-2,3,4,5-tetrahydrodipicolinate + H2O + H(+)</text>
        <dbReference type="Rhea" id="RHEA:34171"/>
        <dbReference type="ChEBI" id="CHEBI:15361"/>
        <dbReference type="ChEBI" id="CHEBI:15377"/>
        <dbReference type="ChEBI" id="CHEBI:15378"/>
        <dbReference type="ChEBI" id="CHEBI:67139"/>
        <dbReference type="ChEBI" id="CHEBI:537519"/>
        <dbReference type="EC" id="4.3.3.7"/>
    </reaction>
</comment>
<keyword evidence="8" id="KW-0457">Lysine biosynthesis</keyword>
<dbReference type="PANTHER" id="PTHR12128">
    <property type="entry name" value="DIHYDRODIPICOLINATE SYNTHASE"/>
    <property type="match status" value="1"/>
</dbReference>
<organism evidence="16 17">
    <name type="scientific">Gilliamella apis</name>
    <dbReference type="NCBI Taxonomy" id="1970738"/>
    <lineage>
        <taxon>Bacteria</taxon>
        <taxon>Pseudomonadati</taxon>
        <taxon>Pseudomonadota</taxon>
        <taxon>Gammaproteobacteria</taxon>
        <taxon>Orbales</taxon>
        <taxon>Orbaceae</taxon>
        <taxon>Gilliamella</taxon>
    </lineage>
</organism>
<evidence type="ECO:0000256" key="13">
    <source>
        <dbReference type="PIRNR" id="PIRNR001365"/>
    </source>
</evidence>
<dbReference type="SMART" id="SM01130">
    <property type="entry name" value="DHDPS"/>
    <property type="match status" value="1"/>
</dbReference>
<feature type="active site" description="Schiff-base intermediate with substrate" evidence="14">
    <location>
        <position position="161"/>
    </location>
</feature>
<evidence type="ECO:0000256" key="15">
    <source>
        <dbReference type="PIRSR" id="PIRSR001365-2"/>
    </source>
</evidence>
<evidence type="ECO:0000256" key="3">
    <source>
        <dbReference type="ARBA" id="ARBA00007592"/>
    </source>
</evidence>
<dbReference type="PROSITE" id="PS00666">
    <property type="entry name" value="DHDPS_2"/>
    <property type="match status" value="1"/>
</dbReference>